<dbReference type="Proteomes" id="UP001207337">
    <property type="component" value="Unassembled WGS sequence"/>
</dbReference>
<evidence type="ECO:0000313" key="1">
    <source>
        <dbReference type="EMBL" id="MCW9711428.1"/>
    </source>
</evidence>
<evidence type="ECO:0000313" key="2">
    <source>
        <dbReference type="Proteomes" id="UP001207337"/>
    </source>
</evidence>
<reference evidence="1 2" key="1">
    <citation type="submission" date="2021-11" db="EMBL/GenBank/DDBJ databases">
        <title>Aliifidinibius sp. nov., a new bacterium isolated from saline soil.</title>
        <authorList>
            <person name="Galisteo C."/>
            <person name="De La Haba R."/>
            <person name="Sanchez-Porro C."/>
            <person name="Ventosa A."/>
        </authorList>
    </citation>
    <scope>NUCLEOTIDE SEQUENCE [LARGE SCALE GENOMIC DNA]</scope>
    <source>
        <strain evidence="1 2">KACC 190600</strain>
    </source>
</reference>
<dbReference type="RefSeq" id="WP_265786632.1">
    <property type="nucleotide sequence ID" value="NZ_BAABRS010000001.1"/>
</dbReference>
<comment type="caution">
    <text evidence="1">The sequence shown here is derived from an EMBL/GenBank/DDBJ whole genome shotgun (WGS) entry which is preliminary data.</text>
</comment>
<proteinExistence type="predicted"/>
<protein>
    <submittedName>
        <fullName evidence="1">Uncharacterized protein</fullName>
    </submittedName>
</protein>
<name>A0ABT3PUC7_9BACT</name>
<keyword evidence="2" id="KW-1185">Reference proteome</keyword>
<gene>
    <name evidence="1" type="ORF">LQ318_00800</name>
</gene>
<sequence length="84" mass="9514">MMKLIIMVTAFGSVSNPEVAINNLQHSPGVSEAQIDHVFNTLRYYPNQTQLSIAFIDDTSTVFYGVSVQLIRYKRLTTKDAYLK</sequence>
<organism evidence="1 2">
    <name type="scientific">Fodinibius salicampi</name>
    <dbReference type="NCBI Taxonomy" id="1920655"/>
    <lineage>
        <taxon>Bacteria</taxon>
        <taxon>Pseudomonadati</taxon>
        <taxon>Balneolota</taxon>
        <taxon>Balneolia</taxon>
        <taxon>Balneolales</taxon>
        <taxon>Balneolaceae</taxon>
        <taxon>Fodinibius</taxon>
    </lineage>
</organism>
<dbReference type="EMBL" id="JAJNDC010000001">
    <property type="protein sequence ID" value="MCW9711428.1"/>
    <property type="molecule type" value="Genomic_DNA"/>
</dbReference>
<accession>A0ABT3PUC7</accession>